<dbReference type="RefSeq" id="XP_012198987.1">
    <property type="nucleotide sequence ID" value="XM_012343597.1"/>
</dbReference>
<dbReference type="STRING" id="695850.A0A067CUA9"/>
<dbReference type="AlphaFoldDB" id="A0A067CUA9"/>
<dbReference type="GeneID" id="24127497"/>
<gene>
    <name evidence="1" type="ORF">SPRG_05088</name>
</gene>
<evidence type="ECO:0000313" key="2">
    <source>
        <dbReference type="Proteomes" id="UP000030745"/>
    </source>
</evidence>
<organism evidence="1 2">
    <name type="scientific">Saprolegnia parasitica (strain CBS 223.65)</name>
    <dbReference type="NCBI Taxonomy" id="695850"/>
    <lineage>
        <taxon>Eukaryota</taxon>
        <taxon>Sar</taxon>
        <taxon>Stramenopiles</taxon>
        <taxon>Oomycota</taxon>
        <taxon>Saprolegniomycetes</taxon>
        <taxon>Saprolegniales</taxon>
        <taxon>Saprolegniaceae</taxon>
        <taxon>Saprolegnia</taxon>
    </lineage>
</organism>
<dbReference type="InterPro" id="IPR036034">
    <property type="entry name" value="PDZ_sf"/>
</dbReference>
<dbReference type="OMA" id="RRYDWFQ"/>
<keyword evidence="2" id="KW-1185">Reference proteome</keyword>
<dbReference type="SUPFAM" id="SSF50156">
    <property type="entry name" value="PDZ domain-like"/>
    <property type="match status" value="1"/>
</dbReference>
<evidence type="ECO:0000313" key="1">
    <source>
        <dbReference type="EMBL" id="KDO30377.1"/>
    </source>
</evidence>
<name>A0A067CUA9_SAPPC</name>
<protein>
    <recommendedName>
        <fullName evidence="3">PDZ domain-containing protein</fullName>
    </recommendedName>
</protein>
<reference evidence="1 2" key="1">
    <citation type="journal article" date="2013" name="PLoS Genet.">
        <title>Distinctive expansion of potential virulence genes in the genome of the oomycete fish pathogen Saprolegnia parasitica.</title>
        <authorList>
            <person name="Jiang R.H."/>
            <person name="de Bruijn I."/>
            <person name="Haas B.J."/>
            <person name="Belmonte R."/>
            <person name="Lobach L."/>
            <person name="Christie J."/>
            <person name="van den Ackerveken G."/>
            <person name="Bottin A."/>
            <person name="Bulone V."/>
            <person name="Diaz-Moreno S.M."/>
            <person name="Dumas B."/>
            <person name="Fan L."/>
            <person name="Gaulin E."/>
            <person name="Govers F."/>
            <person name="Grenville-Briggs L.J."/>
            <person name="Horner N.R."/>
            <person name="Levin J.Z."/>
            <person name="Mammella M."/>
            <person name="Meijer H.J."/>
            <person name="Morris P."/>
            <person name="Nusbaum C."/>
            <person name="Oome S."/>
            <person name="Phillips A.J."/>
            <person name="van Rooyen D."/>
            <person name="Rzeszutek E."/>
            <person name="Saraiva M."/>
            <person name="Secombes C.J."/>
            <person name="Seidl M.F."/>
            <person name="Snel B."/>
            <person name="Stassen J.H."/>
            <person name="Sykes S."/>
            <person name="Tripathy S."/>
            <person name="van den Berg H."/>
            <person name="Vega-Arreguin J.C."/>
            <person name="Wawra S."/>
            <person name="Young S.K."/>
            <person name="Zeng Q."/>
            <person name="Dieguez-Uribeondo J."/>
            <person name="Russ C."/>
            <person name="Tyler B.M."/>
            <person name="van West P."/>
        </authorList>
    </citation>
    <scope>NUCLEOTIDE SEQUENCE [LARGE SCALE GENOMIC DNA]</scope>
    <source>
        <strain evidence="1 2">CBS 223.65</strain>
    </source>
</reference>
<dbReference type="KEGG" id="spar:SPRG_05088"/>
<dbReference type="Proteomes" id="UP000030745">
    <property type="component" value="Unassembled WGS sequence"/>
</dbReference>
<dbReference type="EMBL" id="KK583202">
    <property type="protein sequence ID" value="KDO30377.1"/>
    <property type="molecule type" value="Genomic_DNA"/>
</dbReference>
<evidence type="ECO:0008006" key="3">
    <source>
        <dbReference type="Google" id="ProtNLM"/>
    </source>
</evidence>
<accession>A0A067CUA9</accession>
<proteinExistence type="predicted"/>
<sequence length="431" mass="48274">MTRAADLPTYAVRFDGPKFGILPVDGAASGLDGALVKSVRGAALDSGVVAGDLLCRVNDMDVLFKPFAFVNDVLRTAHRPCTIEFIPGIYGADLYQRLGVVPLPPSTPRNDPLLHRLDVILRHNDNYDELLRRMQEISRRMTEIGTANVRHPDAQVQRDLREEYFVLELDMEACHEAIQHTPEYILEQTRLQEAWDDADADDALRALYAVRRMLPVNIQSLSEAALTGMITPNGQTLSRDVARKFKRTNILELLRTDPAVVARSHPSVLENRRTTGLTLTERRALHAHLRDVGRQWAMNYDSELGKRRYDWFQRLRGEYVSSVNAFTAHVAQYGPPGSHPYATLEAPDVGCPLRGKQCPLIADASPAYASDYGYPDGPVYMVVEITARGQIQADDFVWPPAREVEMPPARQVEMAIPTSRIRQLALHCSIS</sequence>
<dbReference type="OrthoDB" id="75213at2759"/>
<dbReference type="VEuPathDB" id="FungiDB:SPRG_05088"/>